<comment type="subcellular location">
    <subcellularLocation>
        <location evidence="1">Membrane</location>
        <topology evidence="1">Multi-pass membrane protein</topology>
    </subcellularLocation>
</comment>
<reference evidence="6" key="1">
    <citation type="submission" date="2022-11" db="EMBL/GenBank/DDBJ databases">
        <title>Chromosome-level genome of Pogonophryne albipinna.</title>
        <authorList>
            <person name="Jo E."/>
        </authorList>
    </citation>
    <scope>NUCLEOTIDE SEQUENCE</scope>
    <source>
        <strain evidence="6">SGF0006</strain>
        <tissue evidence="6">Muscle</tissue>
    </source>
</reference>
<keyword evidence="3 5" id="KW-1133">Transmembrane helix</keyword>
<gene>
    <name evidence="6" type="ORF">JOQ06_007647</name>
</gene>
<organism evidence="6 7">
    <name type="scientific">Pogonophryne albipinna</name>
    <dbReference type="NCBI Taxonomy" id="1090488"/>
    <lineage>
        <taxon>Eukaryota</taxon>
        <taxon>Metazoa</taxon>
        <taxon>Chordata</taxon>
        <taxon>Craniata</taxon>
        <taxon>Vertebrata</taxon>
        <taxon>Euteleostomi</taxon>
        <taxon>Actinopterygii</taxon>
        <taxon>Neopterygii</taxon>
        <taxon>Teleostei</taxon>
        <taxon>Neoteleostei</taxon>
        <taxon>Acanthomorphata</taxon>
        <taxon>Eupercaria</taxon>
        <taxon>Perciformes</taxon>
        <taxon>Notothenioidei</taxon>
        <taxon>Pogonophryne</taxon>
    </lineage>
</organism>
<feature type="transmembrane region" description="Helical" evidence="5">
    <location>
        <begin position="12"/>
        <end position="32"/>
    </location>
</feature>
<keyword evidence="2 5" id="KW-0812">Transmembrane</keyword>
<keyword evidence="7" id="KW-1185">Reference proteome</keyword>
<evidence type="ECO:0000256" key="5">
    <source>
        <dbReference type="SAM" id="Phobius"/>
    </source>
</evidence>
<evidence type="ECO:0000256" key="2">
    <source>
        <dbReference type="ARBA" id="ARBA00022692"/>
    </source>
</evidence>
<evidence type="ECO:0000256" key="3">
    <source>
        <dbReference type="ARBA" id="ARBA00022989"/>
    </source>
</evidence>
<evidence type="ECO:0000313" key="7">
    <source>
        <dbReference type="Proteomes" id="UP001219934"/>
    </source>
</evidence>
<protein>
    <submittedName>
        <fullName evidence="6">Uncharacterized protein</fullName>
    </submittedName>
</protein>
<accession>A0AAD6B3A2</accession>
<dbReference type="Proteomes" id="UP001219934">
    <property type="component" value="Unassembled WGS sequence"/>
</dbReference>
<name>A0AAD6B3A2_9TELE</name>
<dbReference type="InterPro" id="IPR029020">
    <property type="entry name" value="Ammonium/urea_transptr"/>
</dbReference>
<sequence>MRESTNLRIRLPVFVFVAQVTIVALYAAFVTYDDQADARFQNNRTKPMENAVYKDYPIFTDIQWAILAQ</sequence>
<comment type="caution">
    <text evidence="6">The sequence shown here is derived from an EMBL/GenBank/DDBJ whole genome shotgun (WGS) entry which is preliminary data.</text>
</comment>
<dbReference type="EMBL" id="JAPTMU010000012">
    <property type="protein sequence ID" value="KAJ4934866.1"/>
    <property type="molecule type" value="Genomic_DNA"/>
</dbReference>
<proteinExistence type="predicted"/>
<keyword evidence="4 5" id="KW-0472">Membrane</keyword>
<dbReference type="Gene3D" id="1.10.3430.10">
    <property type="entry name" value="Ammonium transporter AmtB like domains"/>
    <property type="match status" value="1"/>
</dbReference>
<evidence type="ECO:0000256" key="4">
    <source>
        <dbReference type="ARBA" id="ARBA00023136"/>
    </source>
</evidence>
<evidence type="ECO:0000256" key="1">
    <source>
        <dbReference type="ARBA" id="ARBA00004141"/>
    </source>
</evidence>
<dbReference type="GO" id="GO:0016020">
    <property type="term" value="C:membrane"/>
    <property type="evidence" value="ECO:0007669"/>
    <property type="project" value="UniProtKB-SubCell"/>
</dbReference>
<dbReference type="AlphaFoldDB" id="A0AAD6B3A2"/>
<evidence type="ECO:0000313" key="6">
    <source>
        <dbReference type="EMBL" id="KAJ4934866.1"/>
    </source>
</evidence>